<organism evidence="1 2">
    <name type="scientific">Arachnia rubra</name>
    <dbReference type="NCBI Taxonomy" id="1547448"/>
    <lineage>
        <taxon>Bacteria</taxon>
        <taxon>Bacillati</taxon>
        <taxon>Actinomycetota</taxon>
        <taxon>Actinomycetes</taxon>
        <taxon>Propionibacteriales</taxon>
        <taxon>Propionibacteriaceae</taxon>
        <taxon>Arachnia</taxon>
    </lineage>
</organism>
<evidence type="ECO:0000313" key="1">
    <source>
        <dbReference type="EMBL" id="QUC08946.1"/>
    </source>
</evidence>
<protein>
    <submittedName>
        <fullName evidence="1">Uncharacterized protein</fullName>
    </submittedName>
</protein>
<sequence>MATRLPTRDSAIDLPFLLPGKVEQEIEMRIGSVKVNQVRTTSEIQFEKDISTTPGIWLVIDIEFIPKIKSHYLPQPSLKDSKGRTFGGKQAILVPCTSSQPGLITACTMVLELPKDALEGSSLYITSDSKNTIETPDDLAVIDLGIDESRAARMTMETERITIEAARLKGKP</sequence>
<accession>A0ABX7Y7G8</accession>
<evidence type="ECO:0000313" key="2">
    <source>
        <dbReference type="Proteomes" id="UP000678513"/>
    </source>
</evidence>
<gene>
    <name evidence="1" type="ORF">J5A65_04230</name>
</gene>
<dbReference type="EMBL" id="CP072384">
    <property type="protein sequence ID" value="QUC08946.1"/>
    <property type="molecule type" value="Genomic_DNA"/>
</dbReference>
<keyword evidence="2" id="KW-1185">Reference proteome</keyword>
<dbReference type="RefSeq" id="WP_212325722.1">
    <property type="nucleotide sequence ID" value="NZ_CP072384.1"/>
</dbReference>
<reference evidence="1 2" key="1">
    <citation type="submission" date="2021-03" db="EMBL/GenBank/DDBJ databases">
        <title>Human Oral Microbial Genomes.</title>
        <authorList>
            <person name="Johnston C.D."/>
            <person name="Chen T."/>
            <person name="Dewhirst F.E."/>
        </authorList>
    </citation>
    <scope>NUCLEOTIDE SEQUENCE [LARGE SCALE GENOMIC DNA]</scope>
    <source>
        <strain evidence="1 2">DSMZ 100122</strain>
    </source>
</reference>
<dbReference type="Proteomes" id="UP000678513">
    <property type="component" value="Chromosome"/>
</dbReference>
<name>A0ABX7Y7G8_9ACTN</name>
<proteinExistence type="predicted"/>